<evidence type="ECO:0000259" key="2">
    <source>
        <dbReference type="Pfam" id="PF01028"/>
    </source>
</evidence>
<dbReference type="PANTHER" id="PTHR10290:SF5">
    <property type="entry name" value="DNA TOPOISOMERASE 1"/>
    <property type="match status" value="1"/>
</dbReference>
<dbReference type="InterPro" id="IPR014711">
    <property type="entry name" value="TopoI_cat_a-hlx-sub_euk"/>
</dbReference>
<dbReference type="GO" id="GO:0007059">
    <property type="term" value="P:chromosome segregation"/>
    <property type="evidence" value="ECO:0007669"/>
    <property type="project" value="TreeGrafter"/>
</dbReference>
<dbReference type="InterPro" id="IPR051062">
    <property type="entry name" value="Topoisomerase_IB"/>
</dbReference>
<dbReference type="GO" id="GO:0005730">
    <property type="term" value="C:nucleolus"/>
    <property type="evidence" value="ECO:0007669"/>
    <property type="project" value="TreeGrafter"/>
</dbReference>
<dbReference type="Pfam" id="PF01028">
    <property type="entry name" value="Topoisom_I"/>
    <property type="match status" value="1"/>
</dbReference>
<keyword evidence="4" id="KW-1185">Reference proteome</keyword>
<accession>A0A1A6HT39</accession>
<dbReference type="GO" id="GO:0003677">
    <property type="term" value="F:DNA binding"/>
    <property type="evidence" value="ECO:0007669"/>
    <property type="project" value="UniProtKB-UniRule"/>
</dbReference>
<dbReference type="GO" id="GO:0003917">
    <property type="term" value="F:DNA topoisomerase type I (single strand cut, ATP-independent) activity"/>
    <property type="evidence" value="ECO:0007669"/>
    <property type="project" value="InterPro"/>
</dbReference>
<dbReference type="OrthoDB" id="47179at2759"/>
<comment type="caution">
    <text evidence="3">The sequence shown here is derived from an EMBL/GenBank/DDBJ whole genome shotgun (WGS) entry which is preliminary data.</text>
</comment>
<dbReference type="EMBL" id="LZPO01015571">
    <property type="protein sequence ID" value="OBS81431.1"/>
    <property type="molecule type" value="Genomic_DNA"/>
</dbReference>
<dbReference type="Gene3D" id="3.90.15.10">
    <property type="entry name" value="Topoisomerase I, Chain A, domain 3"/>
    <property type="match status" value="1"/>
</dbReference>
<sequence length="61" mass="7125">VFKNLQLFMENKQPEDDLFDRLNTGILNKHLQDLMEGLTAKVFRTYNASITLQQQLKELTA</sequence>
<dbReference type="InterPro" id="IPR013500">
    <property type="entry name" value="TopoI_cat_euk"/>
</dbReference>
<reference evidence="3 4" key="1">
    <citation type="submission" date="2016-06" db="EMBL/GenBank/DDBJ databases">
        <title>The Draft Genome Sequence and Annotation of the Desert Woodrat Neotoma lepida.</title>
        <authorList>
            <person name="Campbell M."/>
            <person name="Oakeson K.F."/>
            <person name="Yandell M."/>
            <person name="Halpert J.R."/>
            <person name="Dearing D."/>
        </authorList>
    </citation>
    <scope>NUCLEOTIDE SEQUENCE [LARGE SCALE GENOMIC DNA]</scope>
    <source>
        <strain evidence="3">417</strain>
        <tissue evidence="3">Liver</tissue>
    </source>
</reference>
<dbReference type="SUPFAM" id="SSF56349">
    <property type="entry name" value="DNA breaking-rejoining enzymes"/>
    <property type="match status" value="1"/>
</dbReference>
<evidence type="ECO:0000313" key="4">
    <source>
        <dbReference type="Proteomes" id="UP000092124"/>
    </source>
</evidence>
<evidence type="ECO:0000256" key="1">
    <source>
        <dbReference type="PROSITE-ProRule" id="PRU01382"/>
    </source>
</evidence>
<dbReference type="STRING" id="56216.A0A1A6HT39"/>
<dbReference type="Proteomes" id="UP000092124">
    <property type="component" value="Unassembled WGS sequence"/>
</dbReference>
<dbReference type="GO" id="GO:0006265">
    <property type="term" value="P:DNA topological change"/>
    <property type="evidence" value="ECO:0007669"/>
    <property type="project" value="InterPro"/>
</dbReference>
<proteinExistence type="predicted"/>
<keyword evidence="1" id="KW-0238">DNA-binding</keyword>
<name>A0A1A6HT39_NEOLE</name>
<protein>
    <recommendedName>
        <fullName evidence="2">DNA topoisomerase I catalytic core eukaryotic-type domain-containing protein</fullName>
    </recommendedName>
</protein>
<dbReference type="GO" id="GO:0006260">
    <property type="term" value="P:DNA replication"/>
    <property type="evidence" value="ECO:0007669"/>
    <property type="project" value="TreeGrafter"/>
</dbReference>
<comment type="caution">
    <text evidence="1">Lacks conserved residue(s) required for the propagation of feature annotation.</text>
</comment>
<dbReference type="PANTHER" id="PTHR10290">
    <property type="entry name" value="DNA TOPOISOMERASE I"/>
    <property type="match status" value="1"/>
</dbReference>
<dbReference type="InterPro" id="IPR011010">
    <property type="entry name" value="DNA_brk_join_enz"/>
</dbReference>
<feature type="non-terminal residue" evidence="3">
    <location>
        <position position="61"/>
    </location>
</feature>
<feature type="non-terminal residue" evidence="3">
    <location>
        <position position="1"/>
    </location>
</feature>
<feature type="domain" description="DNA topoisomerase I catalytic core eukaryotic-type" evidence="2">
    <location>
        <begin position="1"/>
        <end position="59"/>
    </location>
</feature>
<dbReference type="AlphaFoldDB" id="A0A1A6HT39"/>
<organism evidence="3 4">
    <name type="scientific">Neotoma lepida</name>
    <name type="common">Desert woodrat</name>
    <dbReference type="NCBI Taxonomy" id="56216"/>
    <lineage>
        <taxon>Eukaryota</taxon>
        <taxon>Metazoa</taxon>
        <taxon>Chordata</taxon>
        <taxon>Craniata</taxon>
        <taxon>Vertebrata</taxon>
        <taxon>Euteleostomi</taxon>
        <taxon>Mammalia</taxon>
        <taxon>Eutheria</taxon>
        <taxon>Euarchontoglires</taxon>
        <taxon>Glires</taxon>
        <taxon>Rodentia</taxon>
        <taxon>Myomorpha</taxon>
        <taxon>Muroidea</taxon>
        <taxon>Cricetidae</taxon>
        <taxon>Neotominae</taxon>
        <taxon>Neotoma</taxon>
    </lineage>
</organism>
<dbReference type="PROSITE" id="PS52038">
    <property type="entry name" value="TOPO_IB_2"/>
    <property type="match status" value="1"/>
</dbReference>
<gene>
    <name evidence="3" type="ORF">A6R68_20367</name>
</gene>
<evidence type="ECO:0000313" key="3">
    <source>
        <dbReference type="EMBL" id="OBS81431.1"/>
    </source>
</evidence>